<dbReference type="Pfam" id="PF10318">
    <property type="entry name" value="7TM_GPCR_Srh"/>
    <property type="match status" value="1"/>
</dbReference>
<reference evidence="3" key="1">
    <citation type="submission" date="2016-11" db="UniProtKB">
        <authorList>
            <consortium name="WormBaseParasite"/>
        </authorList>
    </citation>
    <scope>IDENTIFICATION</scope>
</reference>
<name>A0A1I8ALG1_9BILA</name>
<sequence length="291" mass="33157">MTSVSYFILNELLWNFIGNLLFTLAHPIPMMPAVCFRMDGVVGYFLKTEMQRSIFFIAILIAVFNCGLAFVTTFLFRYVTIAYSNFISQINRAWCYLCCIIAHLIASLLVALLFHFWWVPSSEYPLLSDLPKDTQSMVCYRPVGIELTVVCSFYFAWFACDILFSLLFAGLSIRELRIQSKHMEKKTLSMQRQVLKNLLITAGMSAFVGVLPLIIIIFYVYNNHFPFARAIVSGSLVITLNFGTLYAGLVLVRFKAYREALLNLIRSARNALQVLLGLSKMSNNVSMNTIF</sequence>
<evidence type="ECO:0000313" key="3">
    <source>
        <dbReference type="WBParaSite" id="L893_g718.t2"/>
    </source>
</evidence>
<dbReference type="InterPro" id="IPR019422">
    <property type="entry name" value="7TM_GPCR_serpentine_rcpt_Srh"/>
</dbReference>
<dbReference type="Proteomes" id="UP000095287">
    <property type="component" value="Unplaced"/>
</dbReference>
<proteinExistence type="predicted"/>
<keyword evidence="2" id="KW-1185">Reference proteome</keyword>
<dbReference type="AlphaFoldDB" id="A0A1I8ALG1"/>
<keyword evidence="1" id="KW-1133">Transmembrane helix</keyword>
<keyword evidence="1" id="KW-0472">Membrane</keyword>
<accession>A0A1I8ALG1</accession>
<feature type="transmembrane region" description="Helical" evidence="1">
    <location>
        <begin position="194"/>
        <end position="221"/>
    </location>
</feature>
<evidence type="ECO:0000313" key="2">
    <source>
        <dbReference type="Proteomes" id="UP000095287"/>
    </source>
</evidence>
<protein>
    <submittedName>
        <fullName evidence="3">G protein-coupled receptor</fullName>
    </submittedName>
</protein>
<evidence type="ECO:0000256" key="1">
    <source>
        <dbReference type="SAM" id="Phobius"/>
    </source>
</evidence>
<feature type="transmembrane region" description="Helical" evidence="1">
    <location>
        <begin position="12"/>
        <end position="34"/>
    </location>
</feature>
<feature type="transmembrane region" description="Helical" evidence="1">
    <location>
        <begin position="227"/>
        <end position="252"/>
    </location>
</feature>
<feature type="transmembrane region" description="Helical" evidence="1">
    <location>
        <begin position="154"/>
        <end position="173"/>
    </location>
</feature>
<feature type="transmembrane region" description="Helical" evidence="1">
    <location>
        <begin position="93"/>
        <end position="118"/>
    </location>
</feature>
<dbReference type="WBParaSite" id="L893_g718.t2">
    <property type="protein sequence ID" value="L893_g718.t2"/>
    <property type="gene ID" value="L893_g718"/>
</dbReference>
<feature type="transmembrane region" description="Helical" evidence="1">
    <location>
        <begin position="54"/>
        <end position="81"/>
    </location>
</feature>
<organism evidence="2 3">
    <name type="scientific">Steinernema glaseri</name>
    <dbReference type="NCBI Taxonomy" id="37863"/>
    <lineage>
        <taxon>Eukaryota</taxon>
        <taxon>Metazoa</taxon>
        <taxon>Ecdysozoa</taxon>
        <taxon>Nematoda</taxon>
        <taxon>Chromadorea</taxon>
        <taxon>Rhabditida</taxon>
        <taxon>Tylenchina</taxon>
        <taxon>Panagrolaimomorpha</taxon>
        <taxon>Strongyloidoidea</taxon>
        <taxon>Steinernematidae</taxon>
        <taxon>Steinernema</taxon>
    </lineage>
</organism>
<keyword evidence="1" id="KW-0812">Transmembrane</keyword>